<comment type="catalytic activity">
    <reaction evidence="1">
        <text>a CDP-1,2-diacyl-sn-glycerol + L-serine = a 1,2-diacyl-sn-glycero-3-phospho-L-serine + CMP + H(+)</text>
        <dbReference type="Rhea" id="RHEA:16913"/>
        <dbReference type="ChEBI" id="CHEBI:15378"/>
        <dbReference type="ChEBI" id="CHEBI:33384"/>
        <dbReference type="ChEBI" id="CHEBI:57262"/>
        <dbReference type="ChEBI" id="CHEBI:58332"/>
        <dbReference type="ChEBI" id="CHEBI:60377"/>
        <dbReference type="EC" id="2.7.8.8"/>
    </reaction>
</comment>
<dbReference type="EC" id="2.7.8.8" evidence="4"/>
<dbReference type="GO" id="GO:0008654">
    <property type="term" value="P:phospholipid biosynthetic process"/>
    <property type="evidence" value="ECO:0007669"/>
    <property type="project" value="UniProtKB-KW"/>
</dbReference>
<keyword evidence="13" id="KW-1208">Phospholipid metabolism</keyword>
<gene>
    <name evidence="17" type="primary">pssA</name>
    <name evidence="17" type="ORF">HYN46_09515</name>
</gene>
<keyword evidence="9 16" id="KW-1133">Transmembrane helix</keyword>
<keyword evidence="6" id="KW-0444">Lipid biosynthesis</keyword>
<evidence type="ECO:0000313" key="17">
    <source>
        <dbReference type="EMBL" id="AXI03054.1"/>
    </source>
</evidence>
<dbReference type="InterPro" id="IPR000462">
    <property type="entry name" value="CDP-OH_P_trans"/>
</dbReference>
<proteinExistence type="inferred from homology"/>
<dbReference type="KEGG" id="mbah:HYN46_09515"/>
<dbReference type="GO" id="GO:0012505">
    <property type="term" value="C:endomembrane system"/>
    <property type="evidence" value="ECO:0007669"/>
    <property type="project" value="UniProtKB-SubCell"/>
</dbReference>
<keyword evidence="11 16" id="KW-0472">Membrane</keyword>
<dbReference type="PANTHER" id="PTHR14269:SF61">
    <property type="entry name" value="CDP-DIACYLGLYCEROL--SERINE O-PHOSPHATIDYLTRANSFERASE"/>
    <property type="match status" value="1"/>
</dbReference>
<evidence type="ECO:0000256" key="7">
    <source>
        <dbReference type="ARBA" id="ARBA00022679"/>
    </source>
</evidence>
<dbReference type="Gene3D" id="1.20.120.1760">
    <property type="match status" value="1"/>
</dbReference>
<evidence type="ECO:0000256" key="2">
    <source>
        <dbReference type="ARBA" id="ARBA00004127"/>
    </source>
</evidence>
<evidence type="ECO:0000256" key="11">
    <source>
        <dbReference type="ARBA" id="ARBA00023136"/>
    </source>
</evidence>
<feature type="transmembrane region" description="Helical" evidence="16">
    <location>
        <begin position="209"/>
        <end position="231"/>
    </location>
</feature>
<evidence type="ECO:0000256" key="14">
    <source>
        <dbReference type="ARBA" id="ARBA00032361"/>
    </source>
</evidence>
<dbReference type="InterPro" id="IPR050324">
    <property type="entry name" value="CDP-alcohol_PTase-I"/>
</dbReference>
<evidence type="ECO:0000256" key="13">
    <source>
        <dbReference type="ARBA" id="ARBA00023264"/>
    </source>
</evidence>
<name>A0A345P6Z5_9GAMM</name>
<evidence type="ECO:0000256" key="12">
    <source>
        <dbReference type="ARBA" id="ARBA00023209"/>
    </source>
</evidence>
<keyword evidence="8 16" id="KW-0812">Transmembrane</keyword>
<dbReference type="GO" id="GO:0016020">
    <property type="term" value="C:membrane"/>
    <property type="evidence" value="ECO:0007669"/>
    <property type="project" value="InterPro"/>
</dbReference>
<dbReference type="GO" id="GO:0003882">
    <property type="term" value="F:CDP-diacylglycerol-serine O-phosphatidyltransferase activity"/>
    <property type="evidence" value="ECO:0007669"/>
    <property type="project" value="UniProtKB-EC"/>
</dbReference>
<dbReference type="Pfam" id="PF01066">
    <property type="entry name" value="CDP-OH_P_transf"/>
    <property type="match status" value="1"/>
</dbReference>
<keyword evidence="7 15" id="KW-0808">Transferase</keyword>
<evidence type="ECO:0000256" key="6">
    <source>
        <dbReference type="ARBA" id="ARBA00022516"/>
    </source>
</evidence>
<dbReference type="InterPro" id="IPR043130">
    <property type="entry name" value="CDP-OH_PTrfase_TM_dom"/>
</dbReference>
<feature type="transmembrane region" description="Helical" evidence="16">
    <location>
        <begin position="243"/>
        <end position="259"/>
    </location>
</feature>
<organism evidence="17 18">
    <name type="scientific">Aquirhabdus parva</name>
    <dbReference type="NCBI Taxonomy" id="2283318"/>
    <lineage>
        <taxon>Bacteria</taxon>
        <taxon>Pseudomonadati</taxon>
        <taxon>Pseudomonadota</taxon>
        <taxon>Gammaproteobacteria</taxon>
        <taxon>Moraxellales</taxon>
        <taxon>Moraxellaceae</taxon>
        <taxon>Aquirhabdus</taxon>
    </lineage>
</organism>
<evidence type="ECO:0000256" key="1">
    <source>
        <dbReference type="ARBA" id="ARBA00000287"/>
    </source>
</evidence>
<evidence type="ECO:0000256" key="5">
    <source>
        <dbReference type="ARBA" id="ARBA00017171"/>
    </source>
</evidence>
<dbReference type="InterPro" id="IPR048254">
    <property type="entry name" value="CDP_ALCOHOL_P_TRANSF_CS"/>
</dbReference>
<evidence type="ECO:0000256" key="8">
    <source>
        <dbReference type="ARBA" id="ARBA00022692"/>
    </source>
</evidence>
<evidence type="ECO:0000256" key="16">
    <source>
        <dbReference type="SAM" id="Phobius"/>
    </source>
</evidence>
<dbReference type="InterPro" id="IPR004533">
    <property type="entry name" value="CDP-diaglyc--ser_O-PTrfase"/>
</dbReference>
<evidence type="ECO:0000256" key="10">
    <source>
        <dbReference type="ARBA" id="ARBA00023098"/>
    </source>
</evidence>
<feature type="transmembrane region" description="Helical" evidence="16">
    <location>
        <begin position="178"/>
        <end position="197"/>
    </location>
</feature>
<accession>A0A345P6Z5</accession>
<protein>
    <recommendedName>
        <fullName evidence="5">CDP-diacylglycerol--serine O-phosphatidyltransferase</fullName>
        <ecNumber evidence="4">2.7.8.8</ecNumber>
    </recommendedName>
    <alternativeName>
        <fullName evidence="14">Phosphatidylserine synthase</fullName>
    </alternativeName>
</protein>
<feature type="transmembrane region" description="Helical" evidence="16">
    <location>
        <begin position="265"/>
        <end position="284"/>
    </location>
</feature>
<dbReference type="NCBIfam" id="TIGR00473">
    <property type="entry name" value="pssA"/>
    <property type="match status" value="1"/>
</dbReference>
<keyword evidence="10" id="KW-0443">Lipid metabolism</keyword>
<dbReference type="OrthoDB" id="9777147at2"/>
<keyword evidence="18" id="KW-1185">Reference proteome</keyword>
<dbReference type="EMBL" id="CP031222">
    <property type="protein sequence ID" value="AXI03054.1"/>
    <property type="molecule type" value="Genomic_DNA"/>
</dbReference>
<keyword evidence="12" id="KW-0594">Phospholipid biosynthesis</keyword>
<feature type="transmembrane region" description="Helical" evidence="16">
    <location>
        <begin position="59"/>
        <end position="79"/>
    </location>
</feature>
<evidence type="ECO:0000256" key="4">
    <source>
        <dbReference type="ARBA" id="ARBA00013174"/>
    </source>
</evidence>
<evidence type="ECO:0000256" key="9">
    <source>
        <dbReference type="ARBA" id="ARBA00022989"/>
    </source>
</evidence>
<dbReference type="PROSITE" id="PS00379">
    <property type="entry name" value="CDP_ALCOHOL_P_TRANSF"/>
    <property type="match status" value="1"/>
</dbReference>
<evidence type="ECO:0000256" key="15">
    <source>
        <dbReference type="RuleBase" id="RU003750"/>
    </source>
</evidence>
<dbReference type="AlphaFoldDB" id="A0A345P6Z5"/>
<comment type="subcellular location">
    <subcellularLocation>
        <location evidence="2">Endomembrane system</location>
        <topology evidence="2">Multi-pass membrane protein</topology>
    </subcellularLocation>
</comment>
<sequence length="301" mass="32999">MESAVAIPEKQPERRSAEQPDLLSVDNLAYEDDLHDGLTFEIIEEERTREGSKVRSKGIYLFPNLITTAALLCGFYSVIASTSGQFEKAIYAIFLAALFDGLDGRVARWVNAQSAFGEQYDSLSDMLSFGVAPAILVYSWALQPLGRVGLACAFIYTACAAFRLARFNVQIAVVDKRYFIGLASPLAALVVASGIWVGIDNPAWIDISIIGWKILFAALVVFAGLLMISNVRYFSFKEMDRKRVPFAIMLPVVLLLIGIAYNIPLGLFCVGLIYASSGIIALIMSRTKKTSVQKESVNDAI</sequence>
<evidence type="ECO:0000313" key="18">
    <source>
        <dbReference type="Proteomes" id="UP000253940"/>
    </source>
</evidence>
<dbReference type="PANTHER" id="PTHR14269">
    <property type="entry name" value="CDP-DIACYLGLYCEROL--GLYCEROL-3-PHOSPHATE 3-PHOSPHATIDYLTRANSFERASE-RELATED"/>
    <property type="match status" value="1"/>
</dbReference>
<dbReference type="Proteomes" id="UP000253940">
    <property type="component" value="Chromosome"/>
</dbReference>
<evidence type="ECO:0000256" key="3">
    <source>
        <dbReference type="ARBA" id="ARBA00010441"/>
    </source>
</evidence>
<comment type="similarity">
    <text evidence="3 15">Belongs to the CDP-alcohol phosphatidyltransferase class-I family.</text>
</comment>
<reference evidence="17 18" key="1">
    <citation type="submission" date="2018-07" db="EMBL/GenBank/DDBJ databases">
        <title>Genome sequencing of Moraxellaceae gen. HYN0046.</title>
        <authorList>
            <person name="Kim M."/>
            <person name="Yi H."/>
        </authorList>
    </citation>
    <scope>NUCLEOTIDE SEQUENCE [LARGE SCALE GENOMIC DNA]</scope>
    <source>
        <strain evidence="17 18">HYN0046</strain>
    </source>
</reference>